<evidence type="ECO:0000313" key="6">
    <source>
        <dbReference type="EMBL" id="CAH1406152.1"/>
    </source>
</evidence>
<protein>
    <recommendedName>
        <fullName evidence="8">DNA-directed RNA polymerase I subunit RPA49</fullName>
    </recommendedName>
</protein>
<evidence type="ECO:0000256" key="3">
    <source>
        <dbReference type="ARBA" id="ARBA00022478"/>
    </source>
</evidence>
<dbReference type="PANTHER" id="PTHR14440">
    <property type="entry name" value="DNA-DIRECTED RNA POLYMERASE I SUBUNIT RPA49"/>
    <property type="match status" value="1"/>
</dbReference>
<comment type="similarity">
    <text evidence="2">Belongs to the eukaryotic RPA49/POLR1E RNA polymerase subunit family.</text>
</comment>
<name>A0A9P0MXL7_NEZVI</name>
<evidence type="ECO:0000256" key="5">
    <source>
        <dbReference type="ARBA" id="ARBA00023242"/>
    </source>
</evidence>
<evidence type="ECO:0000256" key="2">
    <source>
        <dbReference type="ARBA" id="ARBA00009430"/>
    </source>
</evidence>
<dbReference type="Pfam" id="PF06870">
    <property type="entry name" value="RNA_pol_I_A49"/>
    <property type="match status" value="1"/>
</dbReference>
<comment type="subcellular location">
    <subcellularLocation>
        <location evidence="1">Nucleus</location>
        <location evidence="1">Nucleolus</location>
    </subcellularLocation>
</comment>
<sequence length="426" mass="48512">MAQDSCIVEKVEASDSPVSPILSKKKSSYNNLFTSYVIGMDLKIFYFTVNFDYGHHPDKETADLPCDMYMDPNNYLKRNLVVHRNGQQFIGKLAPEEETLSQSLLLVRNRKTNKARLVFTQSCKLMNISKEEETSRKRKKIERSKTLPALSPSEKISAINFLTQRFGSKKSKRASELGLRNTINLSGKESEIKETVSNVDVKINEINTENDGNEELLKLIPACNREAKFVSDLYDVDNIINSVERETLKPQAEFLINNGLTDKDEKTSFFMFSHYTLLDDKPDIEKVVLLLYANTLFKFYNLSAGDLKKKNLLTLIHPTSRPVAMRVLNDFTVLTKSGRSRPTFYKDKLVCYIMVLILLFADFKINLDTLSSCLKGFGYKKLLQLARVVGLVPLGSFTSAKTFVLKIPLPPLPRPRMPKKRMSTAF</sequence>
<dbReference type="GO" id="GO:0003677">
    <property type="term" value="F:DNA binding"/>
    <property type="evidence" value="ECO:0007669"/>
    <property type="project" value="InterPro"/>
</dbReference>
<organism evidence="6 7">
    <name type="scientific">Nezara viridula</name>
    <name type="common">Southern green stink bug</name>
    <name type="synonym">Cimex viridulus</name>
    <dbReference type="NCBI Taxonomy" id="85310"/>
    <lineage>
        <taxon>Eukaryota</taxon>
        <taxon>Metazoa</taxon>
        <taxon>Ecdysozoa</taxon>
        <taxon>Arthropoda</taxon>
        <taxon>Hexapoda</taxon>
        <taxon>Insecta</taxon>
        <taxon>Pterygota</taxon>
        <taxon>Neoptera</taxon>
        <taxon>Paraneoptera</taxon>
        <taxon>Hemiptera</taxon>
        <taxon>Heteroptera</taxon>
        <taxon>Panheteroptera</taxon>
        <taxon>Pentatomomorpha</taxon>
        <taxon>Pentatomoidea</taxon>
        <taxon>Pentatomidae</taxon>
        <taxon>Pentatominae</taxon>
        <taxon>Nezara</taxon>
    </lineage>
</organism>
<keyword evidence="4" id="KW-0804">Transcription</keyword>
<dbReference type="AlphaFoldDB" id="A0A9P0MXL7"/>
<keyword evidence="3" id="KW-0240">DNA-directed RNA polymerase</keyword>
<dbReference type="Proteomes" id="UP001152798">
    <property type="component" value="Chromosome 6"/>
</dbReference>
<keyword evidence="7" id="KW-1185">Reference proteome</keyword>
<evidence type="ECO:0008006" key="8">
    <source>
        <dbReference type="Google" id="ProtNLM"/>
    </source>
</evidence>
<evidence type="ECO:0000256" key="4">
    <source>
        <dbReference type="ARBA" id="ARBA00023163"/>
    </source>
</evidence>
<dbReference type="InterPro" id="IPR009668">
    <property type="entry name" value="RNA_pol-assoc_fac_A49-like"/>
</dbReference>
<reference evidence="6" key="1">
    <citation type="submission" date="2022-01" db="EMBL/GenBank/DDBJ databases">
        <authorList>
            <person name="King R."/>
        </authorList>
    </citation>
    <scope>NUCLEOTIDE SEQUENCE</scope>
</reference>
<gene>
    <name evidence="6" type="ORF">NEZAVI_LOCUS14157</name>
</gene>
<evidence type="ECO:0000313" key="7">
    <source>
        <dbReference type="Proteomes" id="UP001152798"/>
    </source>
</evidence>
<dbReference type="GO" id="GO:0006351">
    <property type="term" value="P:DNA-templated transcription"/>
    <property type="evidence" value="ECO:0007669"/>
    <property type="project" value="InterPro"/>
</dbReference>
<dbReference type="OrthoDB" id="277398at2759"/>
<dbReference type="EMBL" id="OV725082">
    <property type="protein sequence ID" value="CAH1406152.1"/>
    <property type="molecule type" value="Genomic_DNA"/>
</dbReference>
<dbReference type="GO" id="GO:0005730">
    <property type="term" value="C:nucleolus"/>
    <property type="evidence" value="ECO:0007669"/>
    <property type="project" value="UniProtKB-SubCell"/>
</dbReference>
<dbReference type="GO" id="GO:0000428">
    <property type="term" value="C:DNA-directed RNA polymerase complex"/>
    <property type="evidence" value="ECO:0007669"/>
    <property type="project" value="UniProtKB-KW"/>
</dbReference>
<evidence type="ECO:0000256" key="1">
    <source>
        <dbReference type="ARBA" id="ARBA00004604"/>
    </source>
</evidence>
<proteinExistence type="inferred from homology"/>
<keyword evidence="5" id="KW-0539">Nucleus</keyword>
<accession>A0A9P0MXL7</accession>